<gene>
    <name evidence="2" type="ORF">BV98_002754</name>
</gene>
<reference evidence="2" key="1">
    <citation type="submission" date="2014-08" db="EMBL/GenBank/DDBJ databases">
        <title>Draft genome sequences of Sphingobium herbicidovorans.</title>
        <authorList>
            <person name="Gan H.M."/>
            <person name="Gan H.Y."/>
            <person name="Savka M.A."/>
        </authorList>
    </citation>
    <scope>NUCLEOTIDE SEQUENCE [LARGE SCALE GENOMIC DNA]</scope>
    <source>
        <strain evidence="2">NBRC 16415</strain>
    </source>
</reference>
<accession>A0A086P7X2</accession>
<dbReference type="AlphaFoldDB" id="A0A086P7X2"/>
<dbReference type="NCBIfam" id="NF033545">
    <property type="entry name" value="transpos_IS630"/>
    <property type="match status" value="1"/>
</dbReference>
<feature type="domain" description="Tc1-like transposase DDE" evidence="1">
    <location>
        <begin position="17"/>
        <end position="169"/>
    </location>
</feature>
<dbReference type="InterPro" id="IPR047655">
    <property type="entry name" value="Transpos_IS630-like"/>
</dbReference>
<dbReference type="STRING" id="76947.GCA_002080435_03120"/>
<evidence type="ECO:0000259" key="1">
    <source>
        <dbReference type="Pfam" id="PF13358"/>
    </source>
</evidence>
<sequence>MEDVLEVYHRPYDPQRPVVCLDETFKQLIGETRQPLPLRPGAAERFDHVYVGNGTASLFLACEPLAGWRQVAVTDHRRRAEWAWFVRDLIEEHYAGANKIVLVMDQLNTHSAASFYDAFPPAEARRLAERLEIHLTPKHGSWLNIAEIEFSALARQCLARRIACADTLRRHIDKWQEARNADATPVQWHFTTANARIKLRSLYPAVEP</sequence>
<protein>
    <submittedName>
        <fullName evidence="2">Transposase protein</fullName>
    </submittedName>
</protein>
<dbReference type="EMBL" id="JFZA02000027">
    <property type="protein sequence ID" value="KFG89490.1"/>
    <property type="molecule type" value="Genomic_DNA"/>
</dbReference>
<name>A0A086P7X2_SPHHM</name>
<dbReference type="InterPro" id="IPR038717">
    <property type="entry name" value="Tc1-like_DDE_dom"/>
</dbReference>
<organism evidence="2 3">
    <name type="scientific">Sphingobium herbicidovorans (strain ATCC 700291 / DSM 11019 / CCUG 56400 / KCTC 2939 / LMG 18315 / NBRC 16415 / MH)</name>
    <name type="common">Sphingomonas herbicidovorans</name>
    <dbReference type="NCBI Taxonomy" id="1219045"/>
    <lineage>
        <taxon>Bacteria</taxon>
        <taxon>Pseudomonadati</taxon>
        <taxon>Pseudomonadota</taxon>
        <taxon>Alphaproteobacteria</taxon>
        <taxon>Sphingomonadales</taxon>
        <taxon>Sphingomonadaceae</taxon>
        <taxon>Sphingobium</taxon>
    </lineage>
</organism>
<dbReference type="Pfam" id="PF13358">
    <property type="entry name" value="DDE_3"/>
    <property type="match status" value="1"/>
</dbReference>
<proteinExistence type="predicted"/>
<evidence type="ECO:0000313" key="2">
    <source>
        <dbReference type="EMBL" id="KFG89490.1"/>
    </source>
</evidence>
<dbReference type="PATRIC" id="fig|1219045.3.peg.2789"/>
<evidence type="ECO:0000313" key="3">
    <source>
        <dbReference type="Proteomes" id="UP000024284"/>
    </source>
</evidence>
<keyword evidence="3" id="KW-1185">Reference proteome</keyword>
<dbReference type="eggNOG" id="COG3335">
    <property type="taxonomic scope" value="Bacteria"/>
</dbReference>
<comment type="caution">
    <text evidence="2">The sequence shown here is derived from an EMBL/GenBank/DDBJ whole genome shotgun (WGS) entry which is preliminary data.</text>
</comment>
<dbReference type="Proteomes" id="UP000024284">
    <property type="component" value="Unassembled WGS sequence"/>
</dbReference>